<proteinExistence type="predicted"/>
<feature type="transmembrane region" description="Helical" evidence="1">
    <location>
        <begin position="94"/>
        <end position="121"/>
    </location>
</feature>
<accession>A0A0C1L487</accession>
<organism evidence="4 5">
    <name type="scientific">Flavihumibacter solisilvae</name>
    <dbReference type="NCBI Taxonomy" id="1349421"/>
    <lineage>
        <taxon>Bacteria</taxon>
        <taxon>Pseudomonadati</taxon>
        <taxon>Bacteroidota</taxon>
        <taxon>Chitinophagia</taxon>
        <taxon>Chitinophagales</taxon>
        <taxon>Chitinophagaceae</taxon>
        <taxon>Flavihumibacter</taxon>
    </lineage>
</organism>
<sequence length="412" mass="43811">MENNVFLLLGISLGLGLLVGMQREYSNSRIAGIRTFPLITLTGTICGLLADELGILAIAAGLAGIVAMMIMANLQKTGQEKEMSGMTTEVAAILMYSVGAYMVFGPLPVALVVTGVVAVLLHAKPELHGLVSKLGAKDQRAIMQFVLISLVILPVLPDKSYDRFDVLNPRDIWLMVVLIVGISLTGYFIYKIYGEKAGALLGGILGGLISSTATTVSFARRARGAEQTVRLAAFVILTASAVSVIRVLIEIGIVAPQSFRVMVFPIGAELLVMIILTVLLFIRNAKEKSELPEQQNPAELKSALVFGILYAAISFASAWVKAQFGQGALFVVAIVSGLTDMDAITLSTAKMAENKSIDTTLGWKLILIAALSNMVFKGAMATVLGGWKLGRQVCLLFGIALAAGIAILLVWQ</sequence>
<dbReference type="OrthoDB" id="9813718at2"/>
<feature type="transmembrane region" description="Helical" evidence="1">
    <location>
        <begin position="389"/>
        <end position="411"/>
    </location>
</feature>
<comment type="caution">
    <text evidence="4">The sequence shown here is derived from an EMBL/GenBank/DDBJ whole genome shotgun (WGS) entry which is preliminary data.</text>
</comment>
<feature type="domain" description="DUF4010" evidence="3">
    <location>
        <begin position="177"/>
        <end position="385"/>
    </location>
</feature>
<feature type="transmembrane region" description="Helical" evidence="1">
    <location>
        <begin position="6"/>
        <end position="21"/>
    </location>
</feature>
<feature type="transmembrane region" description="Helical" evidence="1">
    <location>
        <begin position="199"/>
        <end position="219"/>
    </location>
</feature>
<dbReference type="InterPro" id="IPR049177">
    <property type="entry name" value="MgtC_SapB_SrpB_YhiD_N"/>
</dbReference>
<dbReference type="PANTHER" id="PTHR39084">
    <property type="entry name" value="MEMBRANE PROTEIN-RELATED"/>
    <property type="match status" value="1"/>
</dbReference>
<keyword evidence="1" id="KW-0812">Transmembrane</keyword>
<protein>
    <submittedName>
        <fullName evidence="4">Membrane protein</fullName>
    </submittedName>
</protein>
<feature type="transmembrane region" description="Helical" evidence="1">
    <location>
        <begin position="361"/>
        <end position="383"/>
    </location>
</feature>
<dbReference type="Pfam" id="PF13194">
    <property type="entry name" value="DUF4010"/>
    <property type="match status" value="1"/>
</dbReference>
<feature type="transmembrane region" description="Helical" evidence="1">
    <location>
        <begin position="141"/>
        <end position="160"/>
    </location>
</feature>
<dbReference type="PANTHER" id="PTHR39084:SF1">
    <property type="entry name" value="DUF4010 DOMAIN-CONTAINING PROTEIN"/>
    <property type="match status" value="1"/>
</dbReference>
<feature type="domain" description="MgtC/SapB/SrpB/YhiD N-terminal" evidence="2">
    <location>
        <begin position="9"/>
        <end position="128"/>
    </location>
</feature>
<evidence type="ECO:0000259" key="3">
    <source>
        <dbReference type="Pfam" id="PF13194"/>
    </source>
</evidence>
<dbReference type="STRING" id="1349421.OI18_08370"/>
<reference evidence="4 5" key="1">
    <citation type="submission" date="2014-11" db="EMBL/GenBank/DDBJ databases">
        <title>Genome sequence of Flavihumibacter solisilvae 3-3.</title>
        <authorList>
            <person name="Zhou G."/>
            <person name="Li M."/>
            <person name="Wang G."/>
        </authorList>
    </citation>
    <scope>NUCLEOTIDE SEQUENCE [LARGE SCALE GENOMIC DNA]</scope>
    <source>
        <strain evidence="4 5">3-3</strain>
    </source>
</reference>
<feature type="transmembrane region" description="Helical" evidence="1">
    <location>
        <begin position="328"/>
        <end position="349"/>
    </location>
</feature>
<feature type="transmembrane region" description="Helical" evidence="1">
    <location>
        <begin position="56"/>
        <end position="74"/>
    </location>
</feature>
<feature type="transmembrane region" description="Helical" evidence="1">
    <location>
        <begin position="231"/>
        <end position="255"/>
    </location>
</feature>
<name>A0A0C1L487_9BACT</name>
<keyword evidence="1" id="KW-0472">Membrane</keyword>
<dbReference type="AlphaFoldDB" id="A0A0C1L487"/>
<evidence type="ECO:0000259" key="2">
    <source>
        <dbReference type="Pfam" id="PF02308"/>
    </source>
</evidence>
<feature type="transmembrane region" description="Helical" evidence="1">
    <location>
        <begin position="172"/>
        <end position="193"/>
    </location>
</feature>
<gene>
    <name evidence="4" type="ORF">OI18_08370</name>
</gene>
<keyword evidence="5" id="KW-1185">Reference proteome</keyword>
<dbReference type="Pfam" id="PF02308">
    <property type="entry name" value="MgtC"/>
    <property type="match status" value="1"/>
</dbReference>
<evidence type="ECO:0000313" key="4">
    <source>
        <dbReference type="EMBL" id="KIC94912.1"/>
    </source>
</evidence>
<evidence type="ECO:0000313" key="5">
    <source>
        <dbReference type="Proteomes" id="UP000031408"/>
    </source>
</evidence>
<dbReference type="InterPro" id="IPR025105">
    <property type="entry name" value="DUF4010"/>
</dbReference>
<dbReference type="Proteomes" id="UP000031408">
    <property type="component" value="Unassembled WGS sequence"/>
</dbReference>
<feature type="transmembrane region" description="Helical" evidence="1">
    <location>
        <begin position="261"/>
        <end position="282"/>
    </location>
</feature>
<dbReference type="EMBL" id="JSVC01000009">
    <property type="protein sequence ID" value="KIC94912.1"/>
    <property type="molecule type" value="Genomic_DNA"/>
</dbReference>
<keyword evidence="1" id="KW-1133">Transmembrane helix</keyword>
<dbReference type="RefSeq" id="WP_039138932.1">
    <property type="nucleotide sequence ID" value="NZ_JSVC01000009.1"/>
</dbReference>
<feature type="transmembrane region" description="Helical" evidence="1">
    <location>
        <begin position="303"/>
        <end position="322"/>
    </location>
</feature>
<evidence type="ECO:0000256" key="1">
    <source>
        <dbReference type="SAM" id="Phobius"/>
    </source>
</evidence>